<gene>
    <name evidence="3" type="ORF">G3M48_004993</name>
</gene>
<dbReference type="Pfam" id="PF13391">
    <property type="entry name" value="HNH_2"/>
    <property type="match status" value="1"/>
</dbReference>
<feature type="compositionally biased region" description="Basic residues" evidence="1">
    <location>
        <begin position="1"/>
        <end position="11"/>
    </location>
</feature>
<protein>
    <recommendedName>
        <fullName evidence="2">HNH nuclease domain-containing protein</fullName>
    </recommendedName>
</protein>
<proteinExistence type="predicted"/>
<feature type="region of interest" description="Disordered" evidence="1">
    <location>
        <begin position="1"/>
        <end position="33"/>
    </location>
</feature>
<comment type="caution">
    <text evidence="3">The sequence shown here is derived from an EMBL/GenBank/DDBJ whole genome shotgun (WGS) entry which is preliminary data.</text>
</comment>
<dbReference type="InterPro" id="IPR003615">
    <property type="entry name" value="HNH_nuc"/>
</dbReference>
<evidence type="ECO:0000256" key="1">
    <source>
        <dbReference type="SAM" id="MobiDB-lite"/>
    </source>
</evidence>
<dbReference type="Proteomes" id="UP001397290">
    <property type="component" value="Unassembled WGS sequence"/>
</dbReference>
<sequence length="395" mass="44076">MSASVRRRLPPPKHPDDSLVPNEGVHPHSHRRNVRFCHPGYPDHSNTMLILPALDPLDHDTRETPLQPSDTQRFGMHHETARVACAILANSRFDGYLSKNKKPEIDPPFIDPDTLLLGDKYYFHVPGFTDASSLPYPVVPSFEHFRFPHAKLPPSWLASTLSIPDKDDLPRAATFDSTVLARDVSCRLTASTLGTEAAHLIPRSENPWFLSNGMAQYSMRPSLPATASTDDTANTLLLSSNIHSTFDQRRFAITPKWGRWVIHALSGTPTEELVAVYHNVELQPLTGLAVEYIFARFAWSVGVQASFLSTGAPRWLSVVEAEGLVTKEISMDHMSTYAPKLFGLKSRSQSPRKRSRDDRPADEDEVVGEEAEGDSTDEDDSTWDLRGRPRRAGLP</sequence>
<feature type="region of interest" description="Disordered" evidence="1">
    <location>
        <begin position="346"/>
        <end position="395"/>
    </location>
</feature>
<keyword evidence="4" id="KW-1185">Reference proteome</keyword>
<feature type="compositionally biased region" description="Acidic residues" evidence="1">
    <location>
        <begin position="360"/>
        <end position="382"/>
    </location>
</feature>
<evidence type="ECO:0000313" key="4">
    <source>
        <dbReference type="Proteomes" id="UP001397290"/>
    </source>
</evidence>
<evidence type="ECO:0000313" key="3">
    <source>
        <dbReference type="EMBL" id="KAK8145025.1"/>
    </source>
</evidence>
<name>A0AAW0RSA4_9HYPO</name>
<dbReference type="AlphaFoldDB" id="A0AAW0RSA4"/>
<dbReference type="EMBL" id="JAAHCF010000327">
    <property type="protein sequence ID" value="KAK8145025.1"/>
    <property type="molecule type" value="Genomic_DNA"/>
</dbReference>
<organism evidence="3 4">
    <name type="scientific">Beauveria asiatica</name>
    <dbReference type="NCBI Taxonomy" id="1069075"/>
    <lineage>
        <taxon>Eukaryota</taxon>
        <taxon>Fungi</taxon>
        <taxon>Dikarya</taxon>
        <taxon>Ascomycota</taxon>
        <taxon>Pezizomycotina</taxon>
        <taxon>Sordariomycetes</taxon>
        <taxon>Hypocreomycetidae</taxon>
        <taxon>Hypocreales</taxon>
        <taxon>Cordycipitaceae</taxon>
        <taxon>Beauveria</taxon>
    </lineage>
</organism>
<evidence type="ECO:0000259" key="2">
    <source>
        <dbReference type="Pfam" id="PF13391"/>
    </source>
</evidence>
<feature type="domain" description="HNH nuclease" evidence="2">
    <location>
        <begin position="186"/>
        <end position="253"/>
    </location>
</feature>
<reference evidence="3 4" key="1">
    <citation type="submission" date="2020-02" db="EMBL/GenBank/DDBJ databases">
        <title>Comparative genomics of the hypocrealean fungal genus Beauvera.</title>
        <authorList>
            <person name="Showalter D.N."/>
            <person name="Bushley K.E."/>
            <person name="Rehner S.A."/>
        </authorList>
    </citation>
    <scope>NUCLEOTIDE SEQUENCE [LARGE SCALE GENOMIC DNA]</scope>
    <source>
        <strain evidence="3 4">ARSEF4384</strain>
    </source>
</reference>
<accession>A0AAW0RSA4</accession>